<dbReference type="Gene3D" id="3.80.10.10">
    <property type="entry name" value="Ribonuclease Inhibitor"/>
    <property type="match status" value="1"/>
</dbReference>
<comment type="caution">
    <text evidence="1">The sequence shown here is derived from an EMBL/GenBank/DDBJ whole genome shotgun (WGS) entry which is preliminary data.</text>
</comment>
<dbReference type="InterPro" id="IPR032675">
    <property type="entry name" value="LRR_dom_sf"/>
</dbReference>
<dbReference type="AlphaFoldDB" id="A0AAD7IZQ6"/>
<dbReference type="PANTHER" id="PTHR38926:SF5">
    <property type="entry name" value="F-BOX AND LEUCINE-RICH REPEAT PROTEIN 6"/>
    <property type="match status" value="1"/>
</dbReference>
<accession>A0AAD7IZQ6</accession>
<proteinExistence type="predicted"/>
<dbReference type="Proteomes" id="UP001215598">
    <property type="component" value="Unassembled WGS sequence"/>
</dbReference>
<keyword evidence="2" id="KW-1185">Reference proteome</keyword>
<evidence type="ECO:0000313" key="2">
    <source>
        <dbReference type="Proteomes" id="UP001215598"/>
    </source>
</evidence>
<dbReference type="EMBL" id="JARKIB010000054">
    <property type="protein sequence ID" value="KAJ7753818.1"/>
    <property type="molecule type" value="Genomic_DNA"/>
</dbReference>
<organism evidence="1 2">
    <name type="scientific">Mycena metata</name>
    <dbReference type="NCBI Taxonomy" id="1033252"/>
    <lineage>
        <taxon>Eukaryota</taxon>
        <taxon>Fungi</taxon>
        <taxon>Dikarya</taxon>
        <taxon>Basidiomycota</taxon>
        <taxon>Agaricomycotina</taxon>
        <taxon>Agaricomycetes</taxon>
        <taxon>Agaricomycetidae</taxon>
        <taxon>Agaricales</taxon>
        <taxon>Marasmiineae</taxon>
        <taxon>Mycenaceae</taxon>
        <taxon>Mycena</taxon>
    </lineage>
</organism>
<sequence>MTTLNRRADEFEYGRRDLYQQLQAVYTYVQAHMALLTPVRRLPRDIIQEIFIACLPEDRNCVMSALEAPVLLGQVCSSWRTISLSTPRLWARLHIVEPLLPREPSVSKQLLHAEKHAQRIETTKAWLARSGECPLSLSFSSESSQWGAEGVDAPNIFFQVLVLFARRWQDIRLVASPGALMHLSCLREDDVPMLKSLDIRELRPPTEFNAVTPWEYFGLLSCPKMSSFTIHGGFQVASLLPLPWESLTSLTIFGWGSSDRLNRHRALEILRKSPRLRVANLGITDEDGVSAPAVGECDTALELSDLHSLRIVCDPWIFIDNRLFSHLNLPKLRNLRVDIRSPEAVPADIYLFPFLRASPQLQNLEINFHRFSKRQLIDLFAALPSTIQELRLLDSPDGSLGENTPEDHTLAALIPTPDRPLDECCPNLAVFDITYSVDVSDEALLRFITARMAVQPAALRRVHIRFDRLRQLDICAKLQLFLDSGLEVALEYNDDRPVDLSPWRGVEQDLV</sequence>
<gene>
    <name evidence="1" type="ORF">B0H16DRAFT_1544045</name>
</gene>
<dbReference type="SUPFAM" id="SSF52047">
    <property type="entry name" value="RNI-like"/>
    <property type="match status" value="1"/>
</dbReference>
<reference evidence="1" key="1">
    <citation type="submission" date="2023-03" db="EMBL/GenBank/DDBJ databases">
        <title>Massive genome expansion in bonnet fungi (Mycena s.s.) driven by repeated elements and novel gene families across ecological guilds.</title>
        <authorList>
            <consortium name="Lawrence Berkeley National Laboratory"/>
            <person name="Harder C.B."/>
            <person name="Miyauchi S."/>
            <person name="Viragh M."/>
            <person name="Kuo A."/>
            <person name="Thoen E."/>
            <person name="Andreopoulos B."/>
            <person name="Lu D."/>
            <person name="Skrede I."/>
            <person name="Drula E."/>
            <person name="Henrissat B."/>
            <person name="Morin E."/>
            <person name="Kohler A."/>
            <person name="Barry K."/>
            <person name="LaButti K."/>
            <person name="Morin E."/>
            <person name="Salamov A."/>
            <person name="Lipzen A."/>
            <person name="Mereny Z."/>
            <person name="Hegedus B."/>
            <person name="Baldrian P."/>
            <person name="Stursova M."/>
            <person name="Weitz H."/>
            <person name="Taylor A."/>
            <person name="Grigoriev I.V."/>
            <person name="Nagy L.G."/>
            <person name="Martin F."/>
            <person name="Kauserud H."/>
        </authorList>
    </citation>
    <scope>NUCLEOTIDE SEQUENCE</scope>
    <source>
        <strain evidence="1">CBHHK182m</strain>
    </source>
</reference>
<evidence type="ECO:0000313" key="1">
    <source>
        <dbReference type="EMBL" id="KAJ7753818.1"/>
    </source>
</evidence>
<name>A0AAD7IZQ6_9AGAR</name>
<protein>
    <recommendedName>
        <fullName evidence="3">F-box domain-containing protein</fullName>
    </recommendedName>
</protein>
<dbReference type="PANTHER" id="PTHR38926">
    <property type="entry name" value="F-BOX DOMAIN CONTAINING PROTEIN, EXPRESSED"/>
    <property type="match status" value="1"/>
</dbReference>
<evidence type="ECO:0008006" key="3">
    <source>
        <dbReference type="Google" id="ProtNLM"/>
    </source>
</evidence>